<feature type="region of interest" description="Disordered" evidence="1">
    <location>
        <begin position="249"/>
        <end position="316"/>
    </location>
</feature>
<reference evidence="3" key="1">
    <citation type="submission" date="2020-10" db="EMBL/GenBank/DDBJ databases">
        <title>Genome Sequence of Monilinia vaccinii-corymbosi Sheds Light on Mummy Berry Disease Infection of Blueberry and Mating Type.</title>
        <authorList>
            <person name="Yow A.G."/>
            <person name="Zhang Y."/>
            <person name="Bansal K."/>
            <person name="Eacker S.M."/>
            <person name="Sullivan S."/>
            <person name="Liachko I."/>
            <person name="Cubeta M.A."/>
            <person name="Rollins J.A."/>
            <person name="Ashrafi H."/>
        </authorList>
    </citation>
    <scope>NUCLEOTIDE SEQUENCE</scope>
    <source>
        <strain evidence="3">RL-1</strain>
    </source>
</reference>
<keyword evidence="4" id="KW-1185">Reference proteome</keyword>
<dbReference type="PANTHER" id="PTHR36182">
    <property type="entry name" value="PROTEIN, PUTATIVE (AFU_ORTHOLOGUE AFUA_6G10930)-RELATED"/>
    <property type="match status" value="1"/>
</dbReference>
<dbReference type="EMBL" id="CP063405">
    <property type="protein sequence ID" value="QSZ29324.1"/>
    <property type="molecule type" value="Genomic_DNA"/>
</dbReference>
<name>A0A8A3P0P4_9HELO</name>
<feature type="signal peptide" evidence="2">
    <location>
        <begin position="1"/>
        <end position="22"/>
    </location>
</feature>
<protein>
    <recommendedName>
        <fullName evidence="5">Transglycosylase SLT domain-containing protein</fullName>
    </recommendedName>
</protein>
<dbReference type="AlphaFoldDB" id="A0A8A3P0P4"/>
<evidence type="ECO:0000313" key="3">
    <source>
        <dbReference type="EMBL" id="QSZ29324.1"/>
    </source>
</evidence>
<feature type="compositionally biased region" description="Low complexity" evidence="1">
    <location>
        <begin position="268"/>
        <end position="311"/>
    </location>
</feature>
<dbReference type="Proteomes" id="UP000672032">
    <property type="component" value="Chromosome 1"/>
</dbReference>
<feature type="compositionally biased region" description="Low complexity" evidence="1">
    <location>
        <begin position="250"/>
        <end position="260"/>
    </location>
</feature>
<evidence type="ECO:0000313" key="4">
    <source>
        <dbReference type="Proteomes" id="UP000672032"/>
    </source>
</evidence>
<dbReference type="Gene3D" id="1.10.530.10">
    <property type="match status" value="1"/>
</dbReference>
<dbReference type="InterPro" id="IPR023346">
    <property type="entry name" value="Lysozyme-like_dom_sf"/>
</dbReference>
<keyword evidence="2" id="KW-0732">Signal</keyword>
<dbReference type="PANTHER" id="PTHR36182:SF1">
    <property type="entry name" value="PROTEIN, PUTATIVE (AFU_ORTHOLOGUE AFUA_6G10930)-RELATED"/>
    <property type="match status" value="1"/>
</dbReference>
<gene>
    <name evidence="3" type="ORF">DSL72_003838</name>
</gene>
<accession>A0A8A3P0P4</accession>
<evidence type="ECO:0000256" key="1">
    <source>
        <dbReference type="SAM" id="MobiDB-lite"/>
    </source>
</evidence>
<organism evidence="3 4">
    <name type="scientific">Monilinia vaccinii-corymbosi</name>
    <dbReference type="NCBI Taxonomy" id="61207"/>
    <lineage>
        <taxon>Eukaryota</taxon>
        <taxon>Fungi</taxon>
        <taxon>Dikarya</taxon>
        <taxon>Ascomycota</taxon>
        <taxon>Pezizomycotina</taxon>
        <taxon>Leotiomycetes</taxon>
        <taxon>Helotiales</taxon>
        <taxon>Sclerotiniaceae</taxon>
        <taxon>Monilinia</taxon>
    </lineage>
</organism>
<dbReference type="OrthoDB" id="1193027at2759"/>
<dbReference type="SUPFAM" id="SSF53955">
    <property type="entry name" value="Lysozyme-like"/>
    <property type="match status" value="1"/>
</dbReference>
<evidence type="ECO:0000256" key="2">
    <source>
        <dbReference type="SAM" id="SignalP"/>
    </source>
</evidence>
<evidence type="ECO:0008006" key="5">
    <source>
        <dbReference type="Google" id="ProtNLM"/>
    </source>
</evidence>
<sequence length="409" mass="42803">MFTVSFKKWILVAGGISTLTLGAPIHEDIENRSFIHERATDGLYTLYSGNGETNVGWPTEDQWVSDFNTMFEDSMDILKTGCSQYGLANNSDDEISDLKSAVQEVSSTTGIDPRFIFAVLTQESSGCVRVQTTVYSIANPGLMQSHEGTGSCNRDGVIQNPCPMGEMVQMITDGVAGTATGDGLKQCIAESGATDVSKYYKAARIYNSGSVAPGGNLGQGIATHCYATDIANRLTGWYEIHSPCDPNTVGSLDGSPVSPDGGSGGSGPVSSNTASPISSPTASPIASLTSSSTASSTPTTSPSTSTPTSPTNKISYTPGISCSSPGKWNCIDGNTYQQCSSGIWSVIRGLAAGTECTMGQGDTFDVHALPLAYKRRRQGYSNVETRGLVLGSGLKSSQAHGLTRDHSES</sequence>
<proteinExistence type="predicted"/>
<feature type="chain" id="PRO_5032336980" description="Transglycosylase SLT domain-containing protein" evidence="2">
    <location>
        <begin position="23"/>
        <end position="409"/>
    </location>
</feature>